<dbReference type="OrthoDB" id="5860513at2759"/>
<sequence length="864" mass="100893">MTLDKDQLIKVYTSRLVNSLVPVEFGHEYIQSITNDLLNHLLKSPKSSSPYIDINQLTDHFKTLFLSNGLQESWIKFQSVLKMLSQTKSVDQICNYLIFLNALQSTEESRSVPNIRITSVGNNSRGYHDIEEQRTHHDLQSSPYHVSSHSSKVGSKNIINTVPLSRVISPYYETLSEDTILIYLSYSLLGLDSKLLSFSRDGNSIELPPNINSSYSGLLHSILEPGLVYKKLKLFVDSNKGKIVSPIKTAFLRSLESELNYYVNHINEYFNTEPTSLIAVYNALFPFILKLRLLYSLTNELNLSGYEFLSKVYHLSKFGDIRIKDLTHNIFSQISAPYYEVLEHWVIKGELIDNSDEFFIAFNTEAQHINDIIEYLPQRIPDFFVSMNETMAYKIYQIGKMLIFLLKYCKELKWISDYSMKYSTYIFQNNQGIQSMPSNVIIDLINLQYEEILNYFTIVLQEKHSMFHHLQNFKRFLLMNSNDFIESIIEKGIVLFNEPANSLTSNQLAKVLIESINNSSVKNYRSDYKNRLDARILDLSHGNIGWEVFTLEYKISDSPIYHILNYNNGTLEYLKMFNFLWKLRHFSYLLNLNFIECSNVKKNDLRRISSRYIKLKRQLKSKSSLRLGIRDNKIIWLMKSFNTICLIRHQLIKFISALVTYLSFDIIENNFDQLIIRQLFKSSSPVLHSTSSKNIGILPILNENFTKALKKDESNFSGPLKSKLITHNMNELTFDELINIHSTYLQNVTHFKILNDTEIGKHSGTSYIKQIYQFLEICFAFIKSSEEYNSLIVNYISILNVEENLRSEDMNQFDDDLEELENKIKLIVNKIYKDLYMSNYKSMLYIFIKDLRSDTELKDLSRFF</sequence>
<dbReference type="InterPro" id="IPR042241">
    <property type="entry name" value="GCP_C_sf"/>
</dbReference>
<dbReference type="GO" id="GO:0005816">
    <property type="term" value="C:spindle pole body"/>
    <property type="evidence" value="ECO:0007669"/>
    <property type="project" value="UniProtKB-ARBA"/>
</dbReference>
<dbReference type="PANTHER" id="PTHR19302">
    <property type="entry name" value="GAMMA TUBULIN COMPLEX PROTEIN"/>
    <property type="match status" value="1"/>
</dbReference>
<dbReference type="InterPro" id="IPR007259">
    <property type="entry name" value="GCP"/>
</dbReference>
<name>Q6BX70_DEBHA</name>
<organism evidence="8 9">
    <name type="scientific">Debaryomyces hansenii (strain ATCC 36239 / CBS 767 / BCRC 21394 / JCM 1990 / NBRC 0083 / IGC 2968)</name>
    <name type="common">Yeast</name>
    <name type="synonym">Torulaspora hansenii</name>
    <dbReference type="NCBI Taxonomy" id="284592"/>
    <lineage>
        <taxon>Eukaryota</taxon>
        <taxon>Fungi</taxon>
        <taxon>Dikarya</taxon>
        <taxon>Ascomycota</taxon>
        <taxon>Saccharomycotina</taxon>
        <taxon>Pichiomycetes</taxon>
        <taxon>Debaryomycetaceae</taxon>
        <taxon>Debaryomyces</taxon>
    </lineage>
</organism>
<dbReference type="FunCoup" id="Q6BX70">
    <property type="interactions" value="217"/>
</dbReference>
<dbReference type="HOGENOM" id="CLU_333507_0_0_1"/>
<keyword evidence="2 5" id="KW-0963">Cytoplasm</keyword>
<dbReference type="GO" id="GO:0051321">
    <property type="term" value="P:meiotic cell cycle"/>
    <property type="evidence" value="ECO:0007669"/>
    <property type="project" value="TreeGrafter"/>
</dbReference>
<evidence type="ECO:0000256" key="4">
    <source>
        <dbReference type="ARBA" id="ARBA00023212"/>
    </source>
</evidence>
<comment type="subcellular location">
    <subcellularLocation>
        <location evidence="5">Cytoplasm</location>
        <location evidence="5">Cytoskeleton</location>
        <location evidence="5">Microtubule organizing center</location>
    </subcellularLocation>
</comment>
<dbReference type="Pfam" id="PF04130">
    <property type="entry name" value="GCP_C_terminal"/>
    <property type="match status" value="1"/>
</dbReference>
<dbReference type="InterPro" id="IPR040457">
    <property type="entry name" value="GCP_C"/>
</dbReference>
<gene>
    <name evidence="8" type="ordered locus">DEHA2B05500g</name>
</gene>
<feature type="domain" description="Gamma tubulin complex component C-terminal" evidence="6">
    <location>
        <begin position="467"/>
        <end position="837"/>
    </location>
</feature>
<dbReference type="InParanoid" id="Q6BX70"/>
<dbReference type="GO" id="GO:0051225">
    <property type="term" value="P:spindle assembly"/>
    <property type="evidence" value="ECO:0007669"/>
    <property type="project" value="TreeGrafter"/>
</dbReference>
<comment type="similarity">
    <text evidence="1 5">Belongs to the TUBGCP family.</text>
</comment>
<dbReference type="EMBL" id="CR382134">
    <property type="protein sequence ID" value="CAG85194.2"/>
    <property type="molecule type" value="Genomic_DNA"/>
</dbReference>
<dbReference type="AlphaFoldDB" id="Q6BX70"/>
<dbReference type="GO" id="GO:0031122">
    <property type="term" value="P:cytoplasmic microtubule organization"/>
    <property type="evidence" value="ECO:0007669"/>
    <property type="project" value="TreeGrafter"/>
</dbReference>
<dbReference type="Proteomes" id="UP000000599">
    <property type="component" value="Chromosome B"/>
</dbReference>
<dbReference type="eggNOG" id="KOG2000">
    <property type="taxonomic scope" value="Eukaryota"/>
</dbReference>
<dbReference type="GO" id="GO:0005874">
    <property type="term" value="C:microtubule"/>
    <property type="evidence" value="ECO:0007669"/>
    <property type="project" value="UniProtKB-KW"/>
</dbReference>
<evidence type="ECO:0000313" key="8">
    <source>
        <dbReference type="EMBL" id="CAG85194.2"/>
    </source>
</evidence>
<dbReference type="STRING" id="284592.Q6BX70"/>
<dbReference type="RefSeq" id="XP_457199.2">
    <property type="nucleotide sequence ID" value="XM_457199.1"/>
</dbReference>
<evidence type="ECO:0000313" key="9">
    <source>
        <dbReference type="Proteomes" id="UP000000599"/>
    </source>
</evidence>
<dbReference type="GO" id="GO:0051011">
    <property type="term" value="F:microtubule minus-end binding"/>
    <property type="evidence" value="ECO:0007669"/>
    <property type="project" value="TreeGrafter"/>
</dbReference>
<evidence type="ECO:0000259" key="7">
    <source>
        <dbReference type="Pfam" id="PF17681"/>
    </source>
</evidence>
<dbReference type="GO" id="GO:0007020">
    <property type="term" value="P:microtubule nucleation"/>
    <property type="evidence" value="ECO:0007669"/>
    <property type="project" value="InterPro"/>
</dbReference>
<evidence type="ECO:0000256" key="2">
    <source>
        <dbReference type="ARBA" id="ARBA00022490"/>
    </source>
</evidence>
<dbReference type="GO" id="GO:0000278">
    <property type="term" value="P:mitotic cell cycle"/>
    <property type="evidence" value="ECO:0007669"/>
    <property type="project" value="TreeGrafter"/>
</dbReference>
<evidence type="ECO:0000259" key="6">
    <source>
        <dbReference type="Pfam" id="PF04130"/>
    </source>
</evidence>
<dbReference type="KEGG" id="dha:DEHA2B05500g"/>
<dbReference type="GO" id="GO:0043015">
    <property type="term" value="F:gamma-tubulin binding"/>
    <property type="evidence" value="ECO:0007669"/>
    <property type="project" value="InterPro"/>
</dbReference>
<keyword evidence="4 5" id="KW-0206">Cytoskeleton</keyword>
<protein>
    <recommendedName>
        <fullName evidence="5">Spindle pole body component</fullName>
    </recommendedName>
</protein>
<accession>Q6BX70</accession>
<evidence type="ECO:0000256" key="1">
    <source>
        <dbReference type="ARBA" id="ARBA00010337"/>
    </source>
</evidence>
<evidence type="ECO:0000256" key="5">
    <source>
        <dbReference type="RuleBase" id="RU363050"/>
    </source>
</evidence>
<dbReference type="VEuPathDB" id="FungiDB:DEHA2B05500g"/>
<dbReference type="Pfam" id="PF17681">
    <property type="entry name" value="GCP_N_terminal"/>
    <property type="match status" value="1"/>
</dbReference>
<dbReference type="GeneID" id="2913109"/>
<dbReference type="GO" id="GO:0000930">
    <property type="term" value="C:gamma-tubulin complex"/>
    <property type="evidence" value="ECO:0007669"/>
    <property type="project" value="UniProtKB-ARBA"/>
</dbReference>
<keyword evidence="3 5" id="KW-0493">Microtubule</keyword>
<dbReference type="OMA" id="LWRIKKN"/>
<dbReference type="Gene3D" id="1.20.120.1900">
    <property type="entry name" value="Gamma-tubulin complex, C-terminal domain"/>
    <property type="match status" value="1"/>
</dbReference>
<dbReference type="PANTHER" id="PTHR19302:SF33">
    <property type="entry name" value="GAMMA-TUBULIN COMPLEX COMPONENT 5"/>
    <property type="match status" value="1"/>
</dbReference>
<dbReference type="GO" id="GO:0000922">
    <property type="term" value="C:spindle pole"/>
    <property type="evidence" value="ECO:0007669"/>
    <property type="project" value="InterPro"/>
</dbReference>
<dbReference type="InterPro" id="IPR041470">
    <property type="entry name" value="GCP_N"/>
</dbReference>
<feature type="domain" description="Gamma tubulin complex component protein N-terminal" evidence="7">
    <location>
        <begin position="184"/>
        <end position="453"/>
    </location>
</feature>
<keyword evidence="9" id="KW-1185">Reference proteome</keyword>
<evidence type="ECO:0000256" key="3">
    <source>
        <dbReference type="ARBA" id="ARBA00022701"/>
    </source>
</evidence>
<reference evidence="8 9" key="1">
    <citation type="journal article" date="2004" name="Nature">
        <title>Genome evolution in yeasts.</title>
        <authorList>
            <consortium name="Genolevures"/>
            <person name="Dujon B."/>
            <person name="Sherman D."/>
            <person name="Fischer G."/>
            <person name="Durrens P."/>
            <person name="Casaregola S."/>
            <person name="Lafontaine I."/>
            <person name="de Montigny J."/>
            <person name="Marck C."/>
            <person name="Neuveglise C."/>
            <person name="Talla E."/>
            <person name="Goffard N."/>
            <person name="Frangeul L."/>
            <person name="Aigle M."/>
            <person name="Anthouard V."/>
            <person name="Babour A."/>
            <person name="Barbe V."/>
            <person name="Barnay S."/>
            <person name="Blanchin S."/>
            <person name="Beckerich J.M."/>
            <person name="Beyne E."/>
            <person name="Bleykasten C."/>
            <person name="Boisrame A."/>
            <person name="Boyer J."/>
            <person name="Cattolico L."/>
            <person name="Confanioleri F."/>
            <person name="de Daruvar A."/>
            <person name="Despons L."/>
            <person name="Fabre E."/>
            <person name="Fairhead C."/>
            <person name="Ferry-Dumazet H."/>
            <person name="Groppi A."/>
            <person name="Hantraye F."/>
            <person name="Hennequin C."/>
            <person name="Jauniaux N."/>
            <person name="Joyet P."/>
            <person name="Kachouri R."/>
            <person name="Kerrest A."/>
            <person name="Koszul R."/>
            <person name="Lemaire M."/>
            <person name="Lesur I."/>
            <person name="Ma L."/>
            <person name="Muller H."/>
            <person name="Nicaud J.M."/>
            <person name="Nikolski M."/>
            <person name="Oztas S."/>
            <person name="Ozier-Kalogeropoulos O."/>
            <person name="Pellenz S."/>
            <person name="Potier S."/>
            <person name="Richard G.F."/>
            <person name="Straub M.L."/>
            <person name="Suleau A."/>
            <person name="Swennene D."/>
            <person name="Tekaia F."/>
            <person name="Wesolowski-Louvel M."/>
            <person name="Westhof E."/>
            <person name="Wirth B."/>
            <person name="Zeniou-Meyer M."/>
            <person name="Zivanovic I."/>
            <person name="Bolotin-Fukuhara M."/>
            <person name="Thierry A."/>
            <person name="Bouchier C."/>
            <person name="Caudron B."/>
            <person name="Scarpelli C."/>
            <person name="Gaillardin C."/>
            <person name="Weissenbach J."/>
            <person name="Wincker P."/>
            <person name="Souciet J.L."/>
        </authorList>
    </citation>
    <scope>NUCLEOTIDE SEQUENCE [LARGE SCALE GENOMIC DNA]</scope>
    <source>
        <strain evidence="9">ATCC 36239 / CBS 767 / BCRC 21394 / JCM 1990 / NBRC 0083 / IGC 2968</strain>
    </source>
</reference>
<proteinExistence type="inferred from homology"/>